<comment type="caution">
    <text evidence="2">The sequence shown here is derived from an EMBL/GenBank/DDBJ whole genome shotgun (WGS) entry which is preliminary data.</text>
</comment>
<evidence type="ECO:0000313" key="2">
    <source>
        <dbReference type="EMBL" id="CAJ2505324.1"/>
    </source>
</evidence>
<reference evidence="2" key="1">
    <citation type="submission" date="2023-10" db="EMBL/GenBank/DDBJ databases">
        <authorList>
            <person name="Hackl T."/>
        </authorList>
    </citation>
    <scope>NUCLEOTIDE SEQUENCE</scope>
</reference>
<dbReference type="AlphaFoldDB" id="A0AAI8YHV1"/>
<proteinExistence type="predicted"/>
<feature type="region of interest" description="Disordered" evidence="1">
    <location>
        <begin position="64"/>
        <end position="83"/>
    </location>
</feature>
<name>A0AAI8YHV1_9PEZI</name>
<organism evidence="2 3">
    <name type="scientific">Anthostomella pinea</name>
    <dbReference type="NCBI Taxonomy" id="933095"/>
    <lineage>
        <taxon>Eukaryota</taxon>
        <taxon>Fungi</taxon>
        <taxon>Dikarya</taxon>
        <taxon>Ascomycota</taxon>
        <taxon>Pezizomycotina</taxon>
        <taxon>Sordariomycetes</taxon>
        <taxon>Xylariomycetidae</taxon>
        <taxon>Xylariales</taxon>
        <taxon>Xylariaceae</taxon>
        <taxon>Anthostomella</taxon>
    </lineage>
</organism>
<evidence type="ECO:0000313" key="3">
    <source>
        <dbReference type="Proteomes" id="UP001295740"/>
    </source>
</evidence>
<sequence>MCKELFERWEGCTCWGFVEPERCDELFKKCMGPRGDIDKKVIKWNDGMCDQCWDRLMLEAREMNDAKETAAAPASSSSHSTGS</sequence>
<accession>A0AAI8YHV1</accession>
<dbReference type="Proteomes" id="UP001295740">
    <property type="component" value="Unassembled WGS sequence"/>
</dbReference>
<evidence type="ECO:0000256" key="1">
    <source>
        <dbReference type="SAM" id="MobiDB-lite"/>
    </source>
</evidence>
<keyword evidence="3" id="KW-1185">Reference proteome</keyword>
<dbReference type="EMBL" id="CAUWAG010000007">
    <property type="protein sequence ID" value="CAJ2505324.1"/>
    <property type="molecule type" value="Genomic_DNA"/>
</dbReference>
<protein>
    <submittedName>
        <fullName evidence="2">Uu.00g127180.m01.CDS01</fullName>
    </submittedName>
</protein>
<gene>
    <name evidence="2" type="ORF">KHLLAP_LOCUS5792</name>
</gene>
<feature type="compositionally biased region" description="Low complexity" evidence="1">
    <location>
        <begin position="70"/>
        <end position="83"/>
    </location>
</feature>